<proteinExistence type="predicted"/>
<dbReference type="InterPro" id="IPR009057">
    <property type="entry name" value="Homeodomain-like_sf"/>
</dbReference>
<dbReference type="Pfam" id="PF21597">
    <property type="entry name" value="TetR_C_43"/>
    <property type="match status" value="1"/>
</dbReference>
<keyword evidence="2 4" id="KW-0238">DNA-binding</keyword>
<dbReference type="PANTHER" id="PTHR30055">
    <property type="entry name" value="HTH-TYPE TRANSCRIPTIONAL REGULATOR RUTR"/>
    <property type="match status" value="1"/>
</dbReference>
<organism evidence="6 7">
    <name type="scientific">Actinophytocola xinjiangensis</name>
    <dbReference type="NCBI Taxonomy" id="485602"/>
    <lineage>
        <taxon>Bacteria</taxon>
        <taxon>Bacillati</taxon>
        <taxon>Actinomycetota</taxon>
        <taxon>Actinomycetes</taxon>
        <taxon>Pseudonocardiales</taxon>
        <taxon>Pseudonocardiaceae</taxon>
    </lineage>
</organism>
<keyword evidence="1" id="KW-0805">Transcription regulation</keyword>
<evidence type="ECO:0000259" key="5">
    <source>
        <dbReference type="PROSITE" id="PS50977"/>
    </source>
</evidence>
<dbReference type="InterPro" id="IPR036271">
    <property type="entry name" value="Tet_transcr_reg_TetR-rel_C_sf"/>
</dbReference>
<dbReference type="InterPro" id="IPR049445">
    <property type="entry name" value="TetR_SbtR-like_C"/>
</dbReference>
<name>A0A7Z1AXB3_9PSEU</name>
<dbReference type="InterPro" id="IPR050109">
    <property type="entry name" value="HTH-type_TetR-like_transc_reg"/>
</dbReference>
<dbReference type="SUPFAM" id="SSF48498">
    <property type="entry name" value="Tetracyclin repressor-like, C-terminal domain"/>
    <property type="match status" value="1"/>
</dbReference>
<evidence type="ECO:0000256" key="3">
    <source>
        <dbReference type="ARBA" id="ARBA00023163"/>
    </source>
</evidence>
<dbReference type="AlphaFoldDB" id="A0A7Z1AXB3"/>
<dbReference type="GO" id="GO:0003700">
    <property type="term" value="F:DNA-binding transcription factor activity"/>
    <property type="evidence" value="ECO:0007669"/>
    <property type="project" value="TreeGrafter"/>
</dbReference>
<dbReference type="Gene3D" id="1.10.357.10">
    <property type="entry name" value="Tetracycline Repressor, domain 2"/>
    <property type="match status" value="1"/>
</dbReference>
<dbReference type="InterPro" id="IPR001647">
    <property type="entry name" value="HTH_TetR"/>
</dbReference>
<dbReference type="SUPFAM" id="SSF46689">
    <property type="entry name" value="Homeodomain-like"/>
    <property type="match status" value="1"/>
</dbReference>
<dbReference type="GO" id="GO:0000976">
    <property type="term" value="F:transcription cis-regulatory region binding"/>
    <property type="evidence" value="ECO:0007669"/>
    <property type="project" value="TreeGrafter"/>
</dbReference>
<keyword evidence="7" id="KW-1185">Reference proteome</keyword>
<accession>A0A7Z1AXB3</accession>
<feature type="domain" description="HTH tetR-type" evidence="5">
    <location>
        <begin position="13"/>
        <end position="72"/>
    </location>
</feature>
<protein>
    <recommendedName>
        <fullName evidence="5">HTH tetR-type domain-containing protein</fullName>
    </recommendedName>
</protein>
<dbReference type="Proteomes" id="UP000185696">
    <property type="component" value="Unassembled WGS sequence"/>
</dbReference>
<evidence type="ECO:0000256" key="2">
    <source>
        <dbReference type="ARBA" id="ARBA00023125"/>
    </source>
</evidence>
<sequence length="189" mass="19849">MSTRVVAVRADARRNRERVLEAAETVFAEQGATASTEEVARRAGVGIGTVFRHFPTKEALYEAIVVRRLSRVAEQAQPLTASADPAGALRDLFARLIDEAATKKAFADTMAVVSLDVKAAAPAVGDQLRDTIATLLDAARTAGTVRADVGLAEVMVLLAGLCLAAEHTPDPTLRESALSVVFAGLTPPS</sequence>
<gene>
    <name evidence="6" type="ORF">BLA60_20535</name>
</gene>
<dbReference type="PRINTS" id="PR00455">
    <property type="entry name" value="HTHTETR"/>
</dbReference>
<dbReference type="PROSITE" id="PS50977">
    <property type="entry name" value="HTH_TETR_2"/>
    <property type="match status" value="1"/>
</dbReference>
<comment type="caution">
    <text evidence="6">The sequence shown here is derived from an EMBL/GenBank/DDBJ whole genome shotgun (WGS) entry which is preliminary data.</text>
</comment>
<evidence type="ECO:0000256" key="1">
    <source>
        <dbReference type="ARBA" id="ARBA00023015"/>
    </source>
</evidence>
<keyword evidence="3" id="KW-0804">Transcription</keyword>
<feature type="DNA-binding region" description="H-T-H motif" evidence="4">
    <location>
        <begin position="35"/>
        <end position="54"/>
    </location>
</feature>
<dbReference type="EMBL" id="MSIF01000010">
    <property type="protein sequence ID" value="OLF08985.1"/>
    <property type="molecule type" value="Genomic_DNA"/>
</dbReference>
<dbReference type="PANTHER" id="PTHR30055:SF234">
    <property type="entry name" value="HTH-TYPE TRANSCRIPTIONAL REGULATOR BETI"/>
    <property type="match status" value="1"/>
</dbReference>
<dbReference type="OrthoDB" id="9795011at2"/>
<dbReference type="Pfam" id="PF00440">
    <property type="entry name" value="TetR_N"/>
    <property type="match status" value="1"/>
</dbReference>
<reference evidence="6 7" key="1">
    <citation type="submission" date="2016-12" db="EMBL/GenBank/DDBJ databases">
        <title>The draft genome sequence of Actinophytocola xinjiangensis.</title>
        <authorList>
            <person name="Wang W."/>
            <person name="Yuan L."/>
        </authorList>
    </citation>
    <scope>NUCLEOTIDE SEQUENCE [LARGE SCALE GENOMIC DNA]</scope>
    <source>
        <strain evidence="6 7">CGMCC 4.4663</strain>
    </source>
</reference>
<evidence type="ECO:0000313" key="7">
    <source>
        <dbReference type="Proteomes" id="UP000185696"/>
    </source>
</evidence>
<evidence type="ECO:0000313" key="6">
    <source>
        <dbReference type="EMBL" id="OLF08985.1"/>
    </source>
</evidence>
<evidence type="ECO:0000256" key="4">
    <source>
        <dbReference type="PROSITE-ProRule" id="PRU00335"/>
    </source>
</evidence>